<dbReference type="InParanoid" id="A0A804MEU9"/>
<dbReference type="AlphaFoldDB" id="A0A804MEU9"/>
<sequence>VHGGATTHTYKSTRTLAPIPTEAGRSRARPVARSVGTCCVAVEAGVVAADLRDPVVAVPEDAEAEEDADEEDDDQDHQQVATHPLLGASELAHGSLPRPWLPPLSLSLSLSGTGRRGFLSEEGNMLGECLSLARSPLSLRRYGDGIGQSCAVLC</sequence>
<accession>A0A804MEU9</accession>
<reference evidence="2" key="2">
    <citation type="submission" date="2019-07" db="EMBL/GenBank/DDBJ databases">
        <authorList>
            <person name="Seetharam A."/>
            <person name="Woodhouse M."/>
            <person name="Cannon E."/>
        </authorList>
    </citation>
    <scope>NUCLEOTIDE SEQUENCE [LARGE SCALE GENOMIC DNA]</scope>
    <source>
        <strain evidence="2">cv. B73</strain>
    </source>
</reference>
<evidence type="ECO:0000256" key="1">
    <source>
        <dbReference type="SAM" id="MobiDB-lite"/>
    </source>
</evidence>
<proteinExistence type="predicted"/>
<keyword evidence="3" id="KW-1185">Reference proteome</keyword>
<name>A0A804MEU9_MAIZE</name>
<evidence type="ECO:0000313" key="3">
    <source>
        <dbReference type="Proteomes" id="UP000007305"/>
    </source>
</evidence>
<feature type="compositionally biased region" description="Acidic residues" evidence="1">
    <location>
        <begin position="60"/>
        <end position="75"/>
    </location>
</feature>
<feature type="region of interest" description="Disordered" evidence="1">
    <location>
        <begin position="54"/>
        <end position="88"/>
    </location>
</feature>
<organism evidence="2 3">
    <name type="scientific">Zea mays</name>
    <name type="common">Maize</name>
    <dbReference type="NCBI Taxonomy" id="4577"/>
    <lineage>
        <taxon>Eukaryota</taxon>
        <taxon>Viridiplantae</taxon>
        <taxon>Streptophyta</taxon>
        <taxon>Embryophyta</taxon>
        <taxon>Tracheophyta</taxon>
        <taxon>Spermatophyta</taxon>
        <taxon>Magnoliopsida</taxon>
        <taxon>Liliopsida</taxon>
        <taxon>Poales</taxon>
        <taxon>Poaceae</taxon>
        <taxon>PACMAD clade</taxon>
        <taxon>Panicoideae</taxon>
        <taxon>Andropogonodae</taxon>
        <taxon>Andropogoneae</taxon>
        <taxon>Tripsacinae</taxon>
        <taxon>Zea</taxon>
    </lineage>
</organism>
<protein>
    <submittedName>
        <fullName evidence="2">Uncharacterized protein</fullName>
    </submittedName>
</protein>
<evidence type="ECO:0000313" key="2">
    <source>
        <dbReference type="EnsemblPlants" id="Zm00001eb080080_P001"/>
    </source>
</evidence>
<reference evidence="3" key="1">
    <citation type="submission" date="2015-12" db="EMBL/GenBank/DDBJ databases">
        <title>Update maize B73 reference genome by single molecule sequencing technologies.</title>
        <authorList>
            <consortium name="Maize Genome Sequencing Project"/>
            <person name="Ware D."/>
        </authorList>
    </citation>
    <scope>NUCLEOTIDE SEQUENCE [LARGE SCALE GENOMIC DNA]</scope>
    <source>
        <strain evidence="3">cv. B73</strain>
    </source>
</reference>
<reference evidence="2" key="3">
    <citation type="submission" date="2021-05" db="UniProtKB">
        <authorList>
            <consortium name="EnsemblPlants"/>
        </authorList>
    </citation>
    <scope>IDENTIFICATION</scope>
    <source>
        <strain evidence="2">cv. B73</strain>
    </source>
</reference>
<dbReference type="Proteomes" id="UP000007305">
    <property type="component" value="Chromosome 2"/>
</dbReference>
<dbReference type="Gramene" id="Zm00001eb080080_T001">
    <property type="protein sequence ID" value="Zm00001eb080080_P001"/>
    <property type="gene ID" value="Zm00001eb080080"/>
</dbReference>
<dbReference type="EnsemblPlants" id="Zm00001eb080080_T001">
    <property type="protein sequence ID" value="Zm00001eb080080_P001"/>
    <property type="gene ID" value="Zm00001eb080080"/>
</dbReference>